<sequence>MVSGPPRCTKRNGAQKARRSTFSIAILSPFLTETSLALPLLFEMSPTTKIAAWFASKDPLYPTTDSILEGAEMGNMGSSMLQHQAAIFVVGLISNSMGNANDVSVKKGDRIAMENVDLLAFWAPFLLVHLGGPDTITAFALKDNDLWVRHLLVVGNGIRVVCDTLGLTGFIDGIRYVYPEECTDKLKEFIFNEQKSKSELADDMETAKEISSAQGDRVLRVEEGWSSLLKYVVDVDYDQSLILCYNSELYDYVKFIESDIIKVDEDKRKIAKSLSDYMLYLLIMKPSMMSVVAGVGQIRFRDTCAEAKRFFENGKGGKQSKIRDITEGQQNHGLDRKHINACKDILNVSTEVPPVIVKGDQSKSELLKQHKVGPKDVTRGARRTNEGWAPFLLVHLGGPDTITALALKDNELWLRHLLGLVVHCVATRNQPTRQKKELDRVRSETWKFVCDTLGLTGFIDGIRYVYPEECTDKLIEFIFNELKSKSELAKEISSARELCYNSELYDYVKFIESDIIKVDEDKRKIAKSLSDYMLYLLIMKPSMMSVVAGVGQIRFRDNCAEAKRFFKDGKSGKQRKIQDITKGQQNRGLDLKHINVGILQLVNH</sequence>
<keyword evidence="1" id="KW-1133">Transmembrane helix</keyword>
<dbReference type="InterPro" id="IPR025315">
    <property type="entry name" value="DUF4220"/>
</dbReference>
<name>A0A699H5G1_TANCI</name>
<feature type="domain" description="DUF4220" evidence="2">
    <location>
        <begin position="388"/>
        <end position="427"/>
    </location>
</feature>
<protein>
    <submittedName>
        <fullName evidence="3">Calcium uniporter protein</fullName>
    </submittedName>
</protein>
<evidence type="ECO:0000256" key="1">
    <source>
        <dbReference type="SAM" id="Phobius"/>
    </source>
</evidence>
<evidence type="ECO:0000259" key="2">
    <source>
        <dbReference type="Pfam" id="PF13968"/>
    </source>
</evidence>
<proteinExistence type="predicted"/>
<keyword evidence="1" id="KW-0472">Membrane</keyword>
<keyword evidence="1" id="KW-0812">Transmembrane</keyword>
<dbReference type="PANTHER" id="PTHR31325">
    <property type="entry name" value="OS01G0798800 PROTEIN-RELATED"/>
    <property type="match status" value="1"/>
</dbReference>
<accession>A0A699H5G1</accession>
<gene>
    <name evidence="3" type="ORF">Tci_312778</name>
</gene>
<organism evidence="3">
    <name type="scientific">Tanacetum cinerariifolium</name>
    <name type="common">Dalmatian daisy</name>
    <name type="synonym">Chrysanthemum cinerariifolium</name>
    <dbReference type="NCBI Taxonomy" id="118510"/>
    <lineage>
        <taxon>Eukaryota</taxon>
        <taxon>Viridiplantae</taxon>
        <taxon>Streptophyta</taxon>
        <taxon>Embryophyta</taxon>
        <taxon>Tracheophyta</taxon>
        <taxon>Spermatophyta</taxon>
        <taxon>Magnoliopsida</taxon>
        <taxon>eudicotyledons</taxon>
        <taxon>Gunneridae</taxon>
        <taxon>Pentapetalae</taxon>
        <taxon>asterids</taxon>
        <taxon>campanulids</taxon>
        <taxon>Asterales</taxon>
        <taxon>Asteraceae</taxon>
        <taxon>Asteroideae</taxon>
        <taxon>Anthemideae</taxon>
        <taxon>Anthemidinae</taxon>
        <taxon>Tanacetum</taxon>
    </lineage>
</organism>
<feature type="domain" description="DUF4220" evidence="2">
    <location>
        <begin position="79"/>
        <end position="152"/>
    </location>
</feature>
<evidence type="ECO:0000313" key="3">
    <source>
        <dbReference type="EMBL" id="GEX40803.1"/>
    </source>
</evidence>
<feature type="transmembrane region" description="Helical" evidence="1">
    <location>
        <begin position="21"/>
        <end position="42"/>
    </location>
</feature>
<dbReference type="Pfam" id="PF13968">
    <property type="entry name" value="DUF4220"/>
    <property type="match status" value="2"/>
</dbReference>
<dbReference type="AlphaFoldDB" id="A0A699H5G1"/>
<reference evidence="3" key="1">
    <citation type="journal article" date="2019" name="Sci. Rep.">
        <title>Draft genome of Tanacetum cinerariifolium, the natural source of mosquito coil.</title>
        <authorList>
            <person name="Yamashiro T."/>
            <person name="Shiraishi A."/>
            <person name="Satake H."/>
            <person name="Nakayama K."/>
        </authorList>
    </citation>
    <scope>NUCLEOTIDE SEQUENCE</scope>
</reference>
<comment type="caution">
    <text evidence="3">The sequence shown here is derived from an EMBL/GenBank/DDBJ whole genome shotgun (WGS) entry which is preliminary data.</text>
</comment>
<dbReference type="EMBL" id="BKCJ010106588">
    <property type="protein sequence ID" value="GEX40803.1"/>
    <property type="molecule type" value="Genomic_DNA"/>
</dbReference>